<gene>
    <name evidence="2" type="ORF">HXX76_008858</name>
    <name evidence="3" type="ORF">HXX76_008859</name>
</gene>
<keyword evidence="1" id="KW-0732">Signal</keyword>
<dbReference type="OrthoDB" id="555290at2759"/>
<proteinExistence type="predicted"/>
<sequence>MARRSSAAAAVAVLAMALCLMGAAQARKASIYRSANGRMLLGGPSVTCPTQPSTECSNFYANCAKITCSNLVVTVDVSGSGCKGGTYSWGACLKWGVGDTRCGTMTSCTGANKVDYCDTFSKVSFQIDVTDTKVGIQIHDGSFTTGSNTDCLVENTVGDFSKPLTAQNFLTTYNCLAKPNGVFSAVNPITGQTQDFTLYPPMITTTYAGLNNYFAAATSTGAAVAVACYTDTSYTTVSNYLYVSRIDTAADNYKCLTCKWFAVYSVTPGACKCSTDTAWAIPPKAMMEALPVATGEQALSGALSGVYWNARADASKANAWGGYFRIVPPHDTSVIYEFDVCAGCGQNRVSKGFIMGRIQFAISNTNGKTSVTTFAAPSLTASTTSSVLHMYQSFIAPPSLTPGQFSKFTGVVGPATTPFTYGASWSSTVLTGTIKSGSSTYSVPSTESGSGLYLAIHLTVGGSMCF</sequence>
<dbReference type="AlphaFoldDB" id="A0A835SYR8"/>
<dbReference type="EMBL" id="JAEHOC010000021">
    <property type="protein sequence ID" value="KAG2432513.1"/>
    <property type="molecule type" value="Genomic_DNA"/>
</dbReference>
<accession>A0A835SYR8</accession>
<reference evidence="2" key="1">
    <citation type="journal article" date="2020" name="bioRxiv">
        <title>Comparative genomics of Chlamydomonas.</title>
        <authorList>
            <person name="Craig R.J."/>
            <person name="Hasan A.R."/>
            <person name="Ness R.W."/>
            <person name="Keightley P.D."/>
        </authorList>
    </citation>
    <scope>NUCLEOTIDE SEQUENCE</scope>
    <source>
        <strain evidence="2">SAG 7.73</strain>
    </source>
</reference>
<evidence type="ECO:0000313" key="2">
    <source>
        <dbReference type="EMBL" id="KAG2432513.1"/>
    </source>
</evidence>
<evidence type="ECO:0000313" key="3">
    <source>
        <dbReference type="EMBL" id="KAG2432514.1"/>
    </source>
</evidence>
<comment type="caution">
    <text evidence="2">The sequence shown here is derived from an EMBL/GenBank/DDBJ whole genome shotgun (WGS) entry which is preliminary data.</text>
</comment>
<organism evidence="2 4">
    <name type="scientific">Chlamydomonas incerta</name>
    <dbReference type="NCBI Taxonomy" id="51695"/>
    <lineage>
        <taxon>Eukaryota</taxon>
        <taxon>Viridiplantae</taxon>
        <taxon>Chlorophyta</taxon>
        <taxon>core chlorophytes</taxon>
        <taxon>Chlorophyceae</taxon>
        <taxon>CS clade</taxon>
        <taxon>Chlamydomonadales</taxon>
        <taxon>Chlamydomonadaceae</taxon>
        <taxon>Chlamydomonas</taxon>
    </lineage>
</organism>
<dbReference type="Proteomes" id="UP000650467">
    <property type="component" value="Unassembled WGS sequence"/>
</dbReference>
<evidence type="ECO:0000313" key="4">
    <source>
        <dbReference type="Proteomes" id="UP000650467"/>
    </source>
</evidence>
<name>A0A835SYR8_CHLIN</name>
<feature type="chain" id="PRO_5036240360" evidence="1">
    <location>
        <begin position="27"/>
        <end position="466"/>
    </location>
</feature>
<keyword evidence="4" id="KW-1185">Reference proteome</keyword>
<dbReference type="EMBL" id="JAEHOC010000021">
    <property type="protein sequence ID" value="KAG2432514.1"/>
    <property type="molecule type" value="Genomic_DNA"/>
</dbReference>
<evidence type="ECO:0000256" key="1">
    <source>
        <dbReference type="SAM" id="SignalP"/>
    </source>
</evidence>
<protein>
    <submittedName>
        <fullName evidence="2">Uncharacterized protein</fullName>
    </submittedName>
</protein>
<feature type="signal peptide" evidence="1">
    <location>
        <begin position="1"/>
        <end position="26"/>
    </location>
</feature>